<feature type="compositionally biased region" description="Acidic residues" evidence="1">
    <location>
        <begin position="90"/>
        <end position="100"/>
    </location>
</feature>
<dbReference type="PANTHER" id="PTHR13468:SF23">
    <property type="entry name" value="EXPRESSED PROTEIN"/>
    <property type="match status" value="1"/>
</dbReference>
<organism evidence="2">
    <name type="scientific">Anthurium amnicola</name>
    <dbReference type="NCBI Taxonomy" id="1678845"/>
    <lineage>
        <taxon>Eukaryota</taxon>
        <taxon>Viridiplantae</taxon>
        <taxon>Streptophyta</taxon>
        <taxon>Embryophyta</taxon>
        <taxon>Tracheophyta</taxon>
        <taxon>Spermatophyta</taxon>
        <taxon>Magnoliopsida</taxon>
        <taxon>Liliopsida</taxon>
        <taxon>Araceae</taxon>
        <taxon>Pothoideae</taxon>
        <taxon>Potheae</taxon>
        <taxon>Anthurium</taxon>
    </lineage>
</organism>
<dbReference type="EMBL" id="GDJX01013942">
    <property type="protein sequence ID" value="JAT53994.1"/>
    <property type="molecule type" value="Transcribed_RNA"/>
</dbReference>
<dbReference type="AlphaFoldDB" id="A0A1D1YH79"/>
<dbReference type="GO" id="GO:2000779">
    <property type="term" value="P:regulation of double-strand break repair"/>
    <property type="evidence" value="ECO:0007669"/>
    <property type="project" value="TreeGrafter"/>
</dbReference>
<dbReference type="GO" id="GO:0005634">
    <property type="term" value="C:nucleus"/>
    <property type="evidence" value="ECO:0007669"/>
    <property type="project" value="TreeGrafter"/>
</dbReference>
<feature type="compositionally biased region" description="Acidic residues" evidence="1">
    <location>
        <begin position="139"/>
        <end position="159"/>
    </location>
</feature>
<evidence type="ECO:0000313" key="2">
    <source>
        <dbReference type="EMBL" id="JAT53994.1"/>
    </source>
</evidence>
<evidence type="ECO:0000256" key="1">
    <source>
        <dbReference type="SAM" id="MobiDB-lite"/>
    </source>
</evidence>
<dbReference type="GO" id="GO:0042393">
    <property type="term" value="F:histone binding"/>
    <property type="evidence" value="ECO:0007669"/>
    <property type="project" value="TreeGrafter"/>
</dbReference>
<sequence>MSETEKPAEDQVTTAANGTGAPENTGVEVVVEKTDEMENGKETATEDEKGANGRKDEDVKMVDAADVKFGEEIERSIDVGEVEPRKTEGEEKEEMDDQEAEEKSEVAQEKHEGVDEKTEHAEDEGDMAEGKNEEFNAEKDDESDEKCEEDGDKSDEIEEKSEKCGEEKTKENEEEKGSSKKRRRGRKAGEKGEGKEKKGRRKVKEMLRTPTASSIDRPVRERKTVERLVEVVEKEPAKGFLIEKGHGTPLKDIPNGRMLNFQYLLFNYLALSAIKSDRSCLLVEHVCMSFTLLE</sequence>
<dbReference type="GO" id="GO:0006325">
    <property type="term" value="P:chromatin organization"/>
    <property type="evidence" value="ECO:0007669"/>
    <property type="project" value="InterPro"/>
</dbReference>
<name>A0A1D1YH79_9ARAE</name>
<feature type="compositionally biased region" description="Basic and acidic residues" evidence="1">
    <location>
        <begin position="128"/>
        <end position="138"/>
    </location>
</feature>
<dbReference type="PANTHER" id="PTHR13468">
    <property type="entry name" value="DEK PROTEIN"/>
    <property type="match status" value="1"/>
</dbReference>
<reference evidence="2" key="1">
    <citation type="submission" date="2015-07" db="EMBL/GenBank/DDBJ databases">
        <title>Transcriptome Assembly of Anthurium amnicola.</title>
        <authorList>
            <person name="Suzuki J."/>
        </authorList>
    </citation>
    <scope>NUCLEOTIDE SEQUENCE</scope>
</reference>
<feature type="compositionally biased region" description="Basic and acidic residues" evidence="1">
    <location>
        <begin position="30"/>
        <end position="89"/>
    </location>
</feature>
<feature type="region of interest" description="Disordered" evidence="1">
    <location>
        <begin position="1"/>
        <end position="215"/>
    </location>
</feature>
<proteinExistence type="predicted"/>
<dbReference type="GO" id="GO:0003677">
    <property type="term" value="F:DNA binding"/>
    <property type="evidence" value="ECO:0007669"/>
    <property type="project" value="InterPro"/>
</dbReference>
<feature type="compositionally biased region" description="Basic and acidic residues" evidence="1">
    <location>
        <begin position="160"/>
        <end position="178"/>
    </location>
</feature>
<feature type="compositionally biased region" description="Basic and acidic residues" evidence="1">
    <location>
        <begin position="101"/>
        <end position="120"/>
    </location>
</feature>
<dbReference type="InterPro" id="IPR044198">
    <property type="entry name" value="DEK"/>
</dbReference>
<protein>
    <submittedName>
        <fullName evidence="2">Dynein heavy chain-like protein PF11_0240</fullName>
    </submittedName>
</protein>
<gene>
    <name evidence="2" type="primary">PF11_0240_11</name>
    <name evidence="2" type="ORF">g.30001</name>
</gene>
<accession>A0A1D1YH79</accession>
<feature type="compositionally biased region" description="Basic and acidic residues" evidence="1">
    <location>
        <begin position="187"/>
        <end position="196"/>
    </location>
</feature>